<accession>A0A073IUC5</accession>
<dbReference type="AlphaFoldDB" id="A0A073IUC5"/>
<sequence length="104" mass="11539">MSDRSEKKRIIPPDELRRDGNTINQSAQQIDPAGRHRVDVNANAQGDLNTKQPGELPSDAEEDSEEKQVRNAGPGQMRNPPQTWTLVDEESDESFPASDPPGNY</sequence>
<keyword evidence="3" id="KW-1185">Reference proteome</keyword>
<comment type="caution">
    <text evidence="2">The sequence shown here is derived from an EMBL/GenBank/DDBJ whole genome shotgun (WGS) entry which is preliminary data.</text>
</comment>
<evidence type="ECO:0000313" key="3">
    <source>
        <dbReference type="Proteomes" id="UP000027746"/>
    </source>
</evidence>
<dbReference type="OrthoDB" id="7873635at2"/>
<proteinExistence type="predicted"/>
<evidence type="ECO:0000313" key="2">
    <source>
        <dbReference type="EMBL" id="KEJ93938.1"/>
    </source>
</evidence>
<gene>
    <name evidence="2" type="ORF">SUH3_12185</name>
</gene>
<dbReference type="Proteomes" id="UP000027746">
    <property type="component" value="Unassembled WGS sequence"/>
</dbReference>
<feature type="compositionally biased region" description="Basic and acidic residues" evidence="1">
    <location>
        <begin position="1"/>
        <end position="20"/>
    </location>
</feature>
<evidence type="ECO:0000256" key="1">
    <source>
        <dbReference type="SAM" id="MobiDB-lite"/>
    </source>
</evidence>
<dbReference type="RefSeq" id="WP_037931187.1">
    <property type="nucleotide sequence ID" value="NZ_CP054599.1"/>
</dbReference>
<dbReference type="EMBL" id="JAMD01000022">
    <property type="protein sequence ID" value="KEJ93938.1"/>
    <property type="molecule type" value="Genomic_DNA"/>
</dbReference>
<name>A0A073IUC5_9RHOB</name>
<protein>
    <submittedName>
        <fullName evidence="2">Uncharacterized protein</fullName>
    </submittedName>
</protein>
<feature type="compositionally biased region" description="Polar residues" evidence="1">
    <location>
        <begin position="42"/>
        <end position="52"/>
    </location>
</feature>
<reference evidence="2 3" key="1">
    <citation type="submission" date="2014-01" db="EMBL/GenBank/DDBJ databases">
        <title>Sulfitobacter sp. H3 (MCCC 1A00686) Genome Sequencing.</title>
        <authorList>
            <person name="Lai Q."/>
            <person name="Hong Z."/>
        </authorList>
    </citation>
    <scope>NUCLEOTIDE SEQUENCE [LARGE SCALE GENOMIC DNA]</scope>
    <source>
        <strain evidence="2 3">H3</strain>
    </source>
</reference>
<organism evidence="2 3">
    <name type="scientific">Pseudosulfitobacter pseudonitzschiae</name>
    <dbReference type="NCBI Taxonomy" id="1402135"/>
    <lineage>
        <taxon>Bacteria</taxon>
        <taxon>Pseudomonadati</taxon>
        <taxon>Pseudomonadota</taxon>
        <taxon>Alphaproteobacteria</taxon>
        <taxon>Rhodobacterales</taxon>
        <taxon>Roseobacteraceae</taxon>
        <taxon>Pseudosulfitobacter</taxon>
    </lineage>
</organism>
<feature type="region of interest" description="Disordered" evidence="1">
    <location>
        <begin position="1"/>
        <end position="104"/>
    </location>
</feature>
<dbReference type="GeneID" id="68869783"/>